<dbReference type="InterPro" id="IPR006312">
    <property type="entry name" value="TatA/E"/>
</dbReference>
<evidence type="ECO:0000256" key="4">
    <source>
        <dbReference type="ARBA" id="ARBA00022692"/>
    </source>
</evidence>
<evidence type="ECO:0000256" key="3">
    <source>
        <dbReference type="ARBA" id="ARBA00022475"/>
    </source>
</evidence>
<dbReference type="NCBIfam" id="NF011430">
    <property type="entry name" value="PRK14861.1"/>
    <property type="match status" value="1"/>
</dbReference>
<dbReference type="HAMAP" id="MF_00236">
    <property type="entry name" value="TatA_E"/>
    <property type="match status" value="1"/>
</dbReference>
<protein>
    <recommendedName>
        <fullName evidence="9">Sec-independent protein translocase protein TatA</fullName>
    </recommendedName>
</protein>
<comment type="subcellular location">
    <subcellularLocation>
        <location evidence="1 9">Cell membrane</location>
        <topology evidence="1 9">Single-pass membrane protein</topology>
    </subcellularLocation>
</comment>
<keyword evidence="7 9" id="KW-0811">Translocation</keyword>
<organism evidence="10 11">
    <name type="scientific">Streptococcus loxodontisalivarius</name>
    <dbReference type="NCBI Taxonomy" id="1349415"/>
    <lineage>
        <taxon>Bacteria</taxon>
        <taxon>Bacillati</taxon>
        <taxon>Bacillota</taxon>
        <taxon>Bacilli</taxon>
        <taxon>Lactobacillales</taxon>
        <taxon>Streptococcaceae</taxon>
        <taxon>Streptococcus</taxon>
    </lineage>
</organism>
<dbReference type="PRINTS" id="PR01506">
    <property type="entry name" value="TATBPROTEIN"/>
</dbReference>
<keyword evidence="2 9" id="KW-0813">Transport</keyword>
<accession>A0ABS2PQQ1</accession>
<evidence type="ECO:0000256" key="9">
    <source>
        <dbReference type="HAMAP-Rule" id="MF_00236"/>
    </source>
</evidence>
<dbReference type="Gene3D" id="1.20.5.3310">
    <property type="match status" value="1"/>
</dbReference>
<dbReference type="InterPro" id="IPR003369">
    <property type="entry name" value="TatA/B/E"/>
</dbReference>
<keyword evidence="4 9" id="KW-0812">Transmembrane</keyword>
<evidence type="ECO:0000313" key="11">
    <source>
        <dbReference type="Proteomes" id="UP000697472"/>
    </source>
</evidence>
<dbReference type="NCBIfam" id="TIGR01411">
    <property type="entry name" value="tatAE"/>
    <property type="match status" value="1"/>
</dbReference>
<dbReference type="PANTHER" id="PTHR42982:SF1">
    <property type="entry name" value="SEC-INDEPENDENT PROTEIN TRANSLOCASE PROTEIN TATA"/>
    <property type="match status" value="1"/>
</dbReference>
<feature type="transmembrane region" description="Helical" evidence="9">
    <location>
        <begin position="7"/>
        <end position="24"/>
    </location>
</feature>
<dbReference type="Proteomes" id="UP000697472">
    <property type="component" value="Unassembled WGS sequence"/>
</dbReference>
<comment type="similarity">
    <text evidence="9">Belongs to the TatA/E family.</text>
</comment>
<reference evidence="10 11" key="1">
    <citation type="submission" date="2021-01" db="EMBL/GenBank/DDBJ databases">
        <title>Genomic Encyclopedia of Type Strains, Phase IV (KMG-IV): sequencing the most valuable type-strain genomes for metagenomic binning, comparative biology and taxonomic classification.</title>
        <authorList>
            <person name="Goeker M."/>
        </authorList>
    </citation>
    <scope>NUCLEOTIDE SEQUENCE [LARGE SCALE GENOMIC DNA]</scope>
    <source>
        <strain evidence="10 11">DSM 27382</strain>
    </source>
</reference>
<evidence type="ECO:0000256" key="7">
    <source>
        <dbReference type="ARBA" id="ARBA00023010"/>
    </source>
</evidence>
<keyword evidence="11" id="KW-1185">Reference proteome</keyword>
<evidence type="ECO:0000256" key="8">
    <source>
        <dbReference type="ARBA" id="ARBA00023136"/>
    </source>
</evidence>
<dbReference type="PANTHER" id="PTHR42982">
    <property type="entry name" value="SEC-INDEPENDENT PROTEIN TRANSLOCASE PROTEIN TATA"/>
    <property type="match status" value="1"/>
</dbReference>
<evidence type="ECO:0000256" key="1">
    <source>
        <dbReference type="ARBA" id="ARBA00004162"/>
    </source>
</evidence>
<name>A0ABS2PQQ1_9STRE</name>
<proteinExistence type="inferred from homology"/>
<keyword evidence="6 9" id="KW-1133">Transmembrane helix</keyword>
<dbReference type="EMBL" id="JAFBEH010000001">
    <property type="protein sequence ID" value="MBM7641824.1"/>
    <property type="molecule type" value="Genomic_DNA"/>
</dbReference>
<dbReference type="RefSeq" id="WP_205008697.1">
    <property type="nucleotide sequence ID" value="NZ_JAFBEH010000001.1"/>
</dbReference>
<comment type="subunit">
    <text evidence="9">Forms a complex with TatC.</text>
</comment>
<comment type="caution">
    <text evidence="10">The sequence shown here is derived from an EMBL/GenBank/DDBJ whole genome shotgun (WGS) entry which is preliminary data.</text>
</comment>
<gene>
    <name evidence="9" type="primary">tatA</name>
    <name evidence="10" type="ORF">JOC28_000108</name>
</gene>
<dbReference type="Pfam" id="PF02416">
    <property type="entry name" value="TatA_B_E"/>
    <property type="match status" value="1"/>
</dbReference>
<evidence type="ECO:0000313" key="10">
    <source>
        <dbReference type="EMBL" id="MBM7641824.1"/>
    </source>
</evidence>
<evidence type="ECO:0000256" key="2">
    <source>
        <dbReference type="ARBA" id="ARBA00022448"/>
    </source>
</evidence>
<evidence type="ECO:0000256" key="5">
    <source>
        <dbReference type="ARBA" id="ARBA00022927"/>
    </source>
</evidence>
<keyword evidence="3 9" id="KW-1003">Cell membrane</keyword>
<comment type="function">
    <text evidence="9">Part of the twin-arginine translocation (Tat) system that transports large folded proteins containing a characteristic twin-arginine motif in their signal peptide across membranes. TatA could form the protein-conducting channel of the Tat system.</text>
</comment>
<evidence type="ECO:0000256" key="6">
    <source>
        <dbReference type="ARBA" id="ARBA00022989"/>
    </source>
</evidence>
<keyword evidence="5 9" id="KW-0653">Protein transport</keyword>
<keyword evidence="8 9" id="KW-0472">Membrane</keyword>
<sequence>MGFLRDIGLPGLLVIVVAALLIFGPQKLPEVGSSLGKMITEFKKALYGESDKDDKKSDKE</sequence>